<gene>
    <name evidence="1" type="ORF">RhiirA4_487603</name>
</gene>
<dbReference type="VEuPathDB" id="FungiDB:RhiirFUN_000120"/>
<dbReference type="VEuPathDB" id="FungiDB:RhiirA1_404392"/>
<dbReference type="Proteomes" id="UP000234323">
    <property type="component" value="Unassembled WGS sequence"/>
</dbReference>
<organism evidence="1 2">
    <name type="scientific">Rhizophagus irregularis</name>
    <dbReference type="NCBI Taxonomy" id="588596"/>
    <lineage>
        <taxon>Eukaryota</taxon>
        <taxon>Fungi</taxon>
        <taxon>Fungi incertae sedis</taxon>
        <taxon>Mucoromycota</taxon>
        <taxon>Glomeromycotina</taxon>
        <taxon>Glomeromycetes</taxon>
        <taxon>Glomerales</taxon>
        <taxon>Glomeraceae</taxon>
        <taxon>Rhizophagus</taxon>
    </lineage>
</organism>
<name>A0A2I1HSS1_9GLOM</name>
<dbReference type="VEuPathDB" id="FungiDB:FUN_024205"/>
<proteinExistence type="predicted"/>
<comment type="caution">
    <text evidence="1">The sequence shown here is derived from an EMBL/GenBank/DDBJ whole genome shotgun (WGS) entry which is preliminary data.</text>
</comment>
<evidence type="ECO:0000313" key="1">
    <source>
        <dbReference type="EMBL" id="PKY61935.1"/>
    </source>
</evidence>
<sequence>MWVRDDLLSAQKAVIEKDSLFQETNSLLLEHISKTSSKSKHNGVIGGVSGLERVLLIIYILRNQGYAFPIRYAEELKDRTTSYETSSFGYG</sequence>
<reference evidence="1 2" key="1">
    <citation type="submission" date="2015-10" db="EMBL/GenBank/DDBJ databases">
        <title>Genome analyses suggest a sexual origin of heterokaryosis in a supposedly ancient asexual fungus.</title>
        <authorList>
            <person name="Ropars J."/>
            <person name="Sedzielewska K."/>
            <person name="Noel J."/>
            <person name="Charron P."/>
            <person name="Farinelli L."/>
            <person name="Marton T."/>
            <person name="Kruger M."/>
            <person name="Pelin A."/>
            <person name="Brachmann A."/>
            <person name="Corradi N."/>
        </authorList>
    </citation>
    <scope>NUCLEOTIDE SEQUENCE [LARGE SCALE GENOMIC DNA]</scope>
    <source>
        <strain evidence="1 2">A4</strain>
    </source>
</reference>
<protein>
    <submittedName>
        <fullName evidence="1">Uncharacterized protein</fullName>
    </submittedName>
</protein>
<keyword evidence="2" id="KW-1185">Reference proteome</keyword>
<dbReference type="AlphaFoldDB" id="A0A2I1HSS1"/>
<evidence type="ECO:0000313" key="2">
    <source>
        <dbReference type="Proteomes" id="UP000234323"/>
    </source>
</evidence>
<accession>A0A2I1HSS1</accession>
<dbReference type="EMBL" id="LLXI01006115">
    <property type="protein sequence ID" value="PKY61935.1"/>
    <property type="molecule type" value="Genomic_DNA"/>
</dbReference>